<feature type="transmembrane region" description="Helical" evidence="1">
    <location>
        <begin position="173"/>
        <end position="206"/>
    </location>
</feature>
<feature type="transmembrane region" description="Helical" evidence="1">
    <location>
        <begin position="279"/>
        <end position="302"/>
    </location>
</feature>
<accession>A0A0G1AW80</accession>
<feature type="transmembrane region" description="Helical" evidence="1">
    <location>
        <begin position="314"/>
        <end position="340"/>
    </location>
</feature>
<keyword evidence="1" id="KW-0472">Membrane</keyword>
<organism evidence="2 3">
    <name type="scientific">Candidatus Daviesbacteria bacterium GW2011_GWA1_42_6</name>
    <dbReference type="NCBI Taxonomy" id="1618420"/>
    <lineage>
        <taxon>Bacteria</taxon>
        <taxon>Candidatus Daviesiibacteriota</taxon>
    </lineage>
</organism>
<feature type="transmembrane region" description="Helical" evidence="1">
    <location>
        <begin position="385"/>
        <end position="404"/>
    </location>
</feature>
<dbReference type="AlphaFoldDB" id="A0A0G1AW80"/>
<feature type="transmembrane region" description="Helical" evidence="1">
    <location>
        <begin position="861"/>
        <end position="879"/>
    </location>
</feature>
<gene>
    <name evidence="2" type="ORF">UV33_C0004G0008</name>
</gene>
<sequence length="885" mass="99769">MMKNNIKLLVILLGFVVPYILIYRAFFVSGPLAFGDAPYFYPENLKELLNLPFLWNFKDNNFGAPQYYILWLYIPTFLYGVLNNTLGLGNDFLIRLIFYFPATVLAIFGAWKFIGKFTSDLWGKFLGAFLYGFNTYFLMLLDGGQMGVALAYGIFPLTAFYLLNFLSSLNIRTFVFALVSLFALVSADVRIALILIFFVVLVGAVGGITRVNERFFSILKGFFVLGLSVAGLSGYWIVPSISSGLGGLERLDGLGEGANFISLSNALFLFQPHFPLNQFGMILPIPFYFAFVPILIFGVLLWENDKPRRKFTAGLSLLFLIFVFLAKGGSEPLGGIYLWLVENIPLGISFRDSSKFYMPLLLMAGLLLSFTVGSLSVYIKGKWHVLVTVLIYGFLLGLISPAVLGNLTGVLGKINNEPYLQLYQKLNEGDEFARSLWFRERPPLAFADWEKPAISADQLVNERPFASMNTGKFDYFNFLHSPQVNSWFNLLGIKYILLPGDERKKIWTQEDLEGKKELFLLVGSLPGLYKLDGLTFPAYQLDNVKPHIFAQKKAVFVVGGEDIYTSLNPQKDHLGSQGFVFLEEGRVDPRVLDQVDSDAASLVFLGKEQIDLQMTFLQDKMMPIETAVLNQWQRRASGDYLTWRYDLLKQGIESREFDFGRGVAFSTVTGEKVKFELSIPEKSNYYLGLRYTNATTSAGLKIVLPGIEKNVLNKYPEKFRWEIFGPFMAEKGKLQLSLTNQGGFVMLNTLALTTEKDFLEAGRQASEAVGKFRKIEVGEKLEENFLPVKATQINPTEYKIEDIPQDAKWLVFSDHYNPGWRFKSGDSLNLPFYAMINGLYLPEKAEGATLYFLPQKEVGKGILVSAISLGLIILGLLYFRSRGKN</sequence>
<reference evidence="2 3" key="1">
    <citation type="journal article" date="2015" name="Nature">
        <title>rRNA introns, odd ribosomes, and small enigmatic genomes across a large radiation of phyla.</title>
        <authorList>
            <person name="Brown C.T."/>
            <person name="Hug L.A."/>
            <person name="Thomas B.C."/>
            <person name="Sharon I."/>
            <person name="Castelle C.J."/>
            <person name="Singh A."/>
            <person name="Wilkins M.J."/>
            <person name="Williams K.H."/>
            <person name="Banfield J.F."/>
        </authorList>
    </citation>
    <scope>NUCLEOTIDE SEQUENCE [LARGE SCALE GENOMIC DNA]</scope>
</reference>
<feature type="transmembrane region" description="Helical" evidence="1">
    <location>
        <begin position="218"/>
        <end position="238"/>
    </location>
</feature>
<feature type="transmembrane region" description="Helical" evidence="1">
    <location>
        <begin position="148"/>
        <end position="167"/>
    </location>
</feature>
<feature type="transmembrane region" description="Helical" evidence="1">
    <location>
        <begin position="96"/>
        <end position="115"/>
    </location>
</feature>
<keyword evidence="1" id="KW-1133">Transmembrane helix</keyword>
<name>A0A0G1AW80_9BACT</name>
<comment type="caution">
    <text evidence="2">The sequence shown here is derived from an EMBL/GenBank/DDBJ whole genome shotgun (WGS) entry which is preliminary data.</text>
</comment>
<feature type="transmembrane region" description="Helical" evidence="1">
    <location>
        <begin position="360"/>
        <end position="378"/>
    </location>
</feature>
<protein>
    <recommendedName>
        <fullName evidence="4">Membrane protein 6-pyruvoyl-tetrahydropterin synthase-related domain-containing protein</fullName>
    </recommendedName>
</protein>
<feature type="transmembrane region" description="Helical" evidence="1">
    <location>
        <begin position="121"/>
        <end position="141"/>
    </location>
</feature>
<proteinExistence type="predicted"/>
<evidence type="ECO:0000313" key="3">
    <source>
        <dbReference type="Proteomes" id="UP000034135"/>
    </source>
</evidence>
<evidence type="ECO:0000313" key="2">
    <source>
        <dbReference type="EMBL" id="KKS65380.1"/>
    </source>
</evidence>
<evidence type="ECO:0008006" key="4">
    <source>
        <dbReference type="Google" id="ProtNLM"/>
    </source>
</evidence>
<evidence type="ECO:0000256" key="1">
    <source>
        <dbReference type="SAM" id="Phobius"/>
    </source>
</evidence>
<feature type="transmembrane region" description="Helical" evidence="1">
    <location>
        <begin position="68"/>
        <end position="89"/>
    </location>
</feature>
<dbReference type="Proteomes" id="UP000034135">
    <property type="component" value="Unassembled WGS sequence"/>
</dbReference>
<dbReference type="EMBL" id="LCEB01000004">
    <property type="protein sequence ID" value="KKS65380.1"/>
    <property type="molecule type" value="Genomic_DNA"/>
</dbReference>
<keyword evidence="1" id="KW-0812">Transmembrane</keyword>